<dbReference type="Pfam" id="PF00528">
    <property type="entry name" value="BPD_transp_1"/>
    <property type="match status" value="1"/>
</dbReference>
<feature type="transmembrane region" description="Helical" evidence="7">
    <location>
        <begin position="290"/>
        <end position="309"/>
    </location>
</feature>
<comment type="subcellular location">
    <subcellularLocation>
        <location evidence="1 7">Cell membrane</location>
        <topology evidence="1 7">Multi-pass membrane protein</topology>
    </subcellularLocation>
</comment>
<keyword evidence="10" id="KW-1185">Reference proteome</keyword>
<feature type="transmembrane region" description="Helical" evidence="7">
    <location>
        <begin position="470"/>
        <end position="490"/>
    </location>
</feature>
<feature type="transmembrane region" description="Helical" evidence="7">
    <location>
        <begin position="371"/>
        <end position="396"/>
    </location>
</feature>
<dbReference type="PROSITE" id="PS50928">
    <property type="entry name" value="ABC_TM1"/>
    <property type="match status" value="2"/>
</dbReference>
<evidence type="ECO:0000313" key="9">
    <source>
        <dbReference type="EMBL" id="MDM5264206.1"/>
    </source>
</evidence>
<protein>
    <submittedName>
        <fullName evidence="9">ABC transporter permease subunit</fullName>
    </submittedName>
</protein>
<feature type="domain" description="ABC transmembrane type-1" evidence="8">
    <location>
        <begin position="329"/>
        <end position="531"/>
    </location>
</feature>
<evidence type="ECO:0000256" key="1">
    <source>
        <dbReference type="ARBA" id="ARBA00004651"/>
    </source>
</evidence>
<feature type="transmembrane region" description="Helical" evidence="7">
    <location>
        <begin position="90"/>
        <end position="114"/>
    </location>
</feature>
<comment type="caution">
    <text evidence="9">The sequence shown here is derived from an EMBL/GenBank/DDBJ whole genome shotgun (WGS) entry which is preliminary data.</text>
</comment>
<feature type="transmembrane region" description="Helical" evidence="7">
    <location>
        <begin position="12"/>
        <end position="35"/>
    </location>
</feature>
<proteinExistence type="inferred from homology"/>
<dbReference type="Proteomes" id="UP001169066">
    <property type="component" value="Unassembled WGS sequence"/>
</dbReference>
<feature type="transmembrane region" description="Helical" evidence="7">
    <location>
        <begin position="239"/>
        <end position="259"/>
    </location>
</feature>
<dbReference type="Gene3D" id="1.10.3720.10">
    <property type="entry name" value="MetI-like"/>
    <property type="match status" value="2"/>
</dbReference>
<gene>
    <name evidence="9" type="ORF">PF327_08370</name>
</gene>
<dbReference type="InterPro" id="IPR035906">
    <property type="entry name" value="MetI-like_sf"/>
</dbReference>
<organism evidence="9 10">
    <name type="scientific">Sulfurovum xiamenensis</name>
    <dbReference type="NCBI Taxonomy" id="3019066"/>
    <lineage>
        <taxon>Bacteria</taxon>
        <taxon>Pseudomonadati</taxon>
        <taxon>Campylobacterota</taxon>
        <taxon>Epsilonproteobacteria</taxon>
        <taxon>Campylobacterales</taxon>
        <taxon>Sulfurovaceae</taxon>
        <taxon>Sulfurovum</taxon>
    </lineage>
</organism>
<accession>A0ABT7QT51</accession>
<evidence type="ECO:0000256" key="3">
    <source>
        <dbReference type="ARBA" id="ARBA00022475"/>
    </source>
</evidence>
<keyword evidence="3" id="KW-1003">Cell membrane</keyword>
<evidence type="ECO:0000256" key="6">
    <source>
        <dbReference type="ARBA" id="ARBA00023136"/>
    </source>
</evidence>
<evidence type="ECO:0000256" key="2">
    <source>
        <dbReference type="ARBA" id="ARBA00022448"/>
    </source>
</evidence>
<feature type="transmembrane region" description="Helical" evidence="7">
    <location>
        <begin position="408"/>
        <end position="433"/>
    </location>
</feature>
<feature type="transmembrane region" description="Helical" evidence="7">
    <location>
        <begin position="329"/>
        <end position="350"/>
    </location>
</feature>
<evidence type="ECO:0000259" key="8">
    <source>
        <dbReference type="PROSITE" id="PS50928"/>
    </source>
</evidence>
<dbReference type="SUPFAM" id="SSF161098">
    <property type="entry name" value="MetI-like"/>
    <property type="match status" value="2"/>
</dbReference>
<keyword evidence="4 7" id="KW-0812">Transmembrane</keyword>
<evidence type="ECO:0000313" key="10">
    <source>
        <dbReference type="Proteomes" id="UP001169066"/>
    </source>
</evidence>
<evidence type="ECO:0000256" key="7">
    <source>
        <dbReference type="RuleBase" id="RU363032"/>
    </source>
</evidence>
<evidence type="ECO:0000256" key="4">
    <source>
        <dbReference type="ARBA" id="ARBA00022692"/>
    </source>
</evidence>
<comment type="similarity">
    <text evidence="7">Belongs to the binding-protein-dependent transport system permease family.</text>
</comment>
<keyword evidence="5 7" id="KW-1133">Transmembrane helix</keyword>
<dbReference type="CDD" id="cd06261">
    <property type="entry name" value="TM_PBP2"/>
    <property type="match status" value="1"/>
</dbReference>
<dbReference type="PANTHER" id="PTHR30183">
    <property type="entry name" value="MOLYBDENUM TRANSPORT SYSTEM PERMEASE PROTEIN MODB"/>
    <property type="match status" value="1"/>
</dbReference>
<feature type="transmembrane region" description="Helical" evidence="7">
    <location>
        <begin position="134"/>
        <end position="158"/>
    </location>
</feature>
<evidence type="ECO:0000256" key="5">
    <source>
        <dbReference type="ARBA" id="ARBA00022989"/>
    </source>
</evidence>
<dbReference type="PANTHER" id="PTHR30183:SF9">
    <property type="entry name" value="THIAMINE TRANSPORT SYSTEM PERMEASE PROTEIN THIP"/>
    <property type="match status" value="1"/>
</dbReference>
<feature type="transmembrane region" description="Helical" evidence="7">
    <location>
        <begin position="55"/>
        <end position="78"/>
    </location>
</feature>
<dbReference type="RefSeq" id="WP_289402126.1">
    <property type="nucleotide sequence ID" value="NZ_JAQIBC010000005.1"/>
</dbReference>
<dbReference type="EMBL" id="JAQIBC010000005">
    <property type="protein sequence ID" value="MDM5264206.1"/>
    <property type="molecule type" value="Genomic_DNA"/>
</dbReference>
<feature type="transmembrane region" description="Helical" evidence="7">
    <location>
        <begin position="510"/>
        <end position="531"/>
    </location>
</feature>
<keyword evidence="2 7" id="KW-0813">Transport</keyword>
<keyword evidence="6 7" id="KW-0472">Membrane</keyword>
<sequence>MLQDVKRLKNSLLPGGFVSLLLLGFAFVLFFTLFLSQDDASVAQLDSRVFSLLKFTLYQAFLSTLLSLLVGLALAWSLAHQSNFKGRSLLVALFSSSLVLPTLIVVFGLISVLGRNGWVNQLSLYLFDHSFGSYLYGLTGILVAHVYLNASFASRSLLHVFESIPKEKYKLAKSLNFTAFQRFIYVEWPALRTTLLSIASTIFLLCFTSFAIVLVLGGSPAYNTLEVAIYEAVKLEFDIAMALKLALIQLVMTTLLVLFSSNFRTSVGNVRTSALYIPWSETKYVKRFQVAIIGLFSLFFILPLLAIIVDGLGAEFTRILTEPLFIKSFFTSIGLATVSSILTVLFAIFLSDTKRNFILGHRLPSNTFSKVLNTIVSFSGNLYLAVPSLIMGLGFFLLSQTYEAPIAVWSTIALLTANVLMSLPFALAILAPVMQKTGQRYDKLVFSLNLSSLQRWVYCEYPYLKSSIGYVFALSFCFSLGDLGIIALFGSDDFLTLPWYLYQLMGSYRTSDAAGVALILLAITLCVFILLPRLFRSSVAKDN</sequence>
<name>A0ABT7QT51_9BACT</name>
<dbReference type="InterPro" id="IPR000515">
    <property type="entry name" value="MetI-like"/>
</dbReference>
<feature type="transmembrane region" description="Helical" evidence="7">
    <location>
        <begin position="195"/>
        <end position="219"/>
    </location>
</feature>
<reference evidence="9" key="1">
    <citation type="submission" date="2023-01" db="EMBL/GenBank/DDBJ databases">
        <title>Sulfurovum sp. XTW-4 genome assembly.</title>
        <authorList>
            <person name="Wang J."/>
        </authorList>
    </citation>
    <scope>NUCLEOTIDE SEQUENCE</scope>
    <source>
        <strain evidence="9">XTW-4</strain>
    </source>
</reference>
<feature type="domain" description="ABC transmembrane type-1" evidence="8">
    <location>
        <begin position="53"/>
        <end position="258"/>
    </location>
</feature>